<reference evidence="2 3" key="1">
    <citation type="submission" date="2018-11" db="EMBL/GenBank/DDBJ databases">
        <title>Deinococcus shelandsis sp. nov., isolated from South Shetland Islands soil of Antarctica.</title>
        <authorList>
            <person name="Tian J."/>
        </authorList>
    </citation>
    <scope>NUCLEOTIDE SEQUENCE [LARGE SCALE GENOMIC DNA]</scope>
    <source>
        <strain evidence="2 3">S14-83T</strain>
    </source>
</reference>
<organism evidence="2 3">
    <name type="scientific">Deinococcus psychrotolerans</name>
    <dbReference type="NCBI Taxonomy" id="2489213"/>
    <lineage>
        <taxon>Bacteria</taxon>
        <taxon>Thermotogati</taxon>
        <taxon>Deinococcota</taxon>
        <taxon>Deinococci</taxon>
        <taxon>Deinococcales</taxon>
        <taxon>Deinococcaceae</taxon>
        <taxon>Deinococcus</taxon>
    </lineage>
</organism>
<evidence type="ECO:0000313" key="2">
    <source>
        <dbReference type="EMBL" id="AZI41532.1"/>
    </source>
</evidence>
<keyword evidence="1" id="KW-0732">Signal</keyword>
<protein>
    <submittedName>
        <fullName evidence="2">Uncharacterized protein</fullName>
    </submittedName>
</protein>
<dbReference type="AlphaFoldDB" id="A0A3G8Y827"/>
<evidence type="ECO:0000256" key="1">
    <source>
        <dbReference type="SAM" id="SignalP"/>
    </source>
</evidence>
<dbReference type="KEGG" id="dph:EHF33_01150"/>
<dbReference type="OrthoDB" id="66185at2"/>
<dbReference type="RefSeq" id="WP_124867246.1">
    <property type="nucleotide sequence ID" value="NZ_CP034183.1"/>
</dbReference>
<dbReference type="EMBL" id="CP034183">
    <property type="protein sequence ID" value="AZI41532.1"/>
    <property type="molecule type" value="Genomic_DNA"/>
</dbReference>
<evidence type="ECO:0000313" key="3">
    <source>
        <dbReference type="Proteomes" id="UP000276417"/>
    </source>
</evidence>
<gene>
    <name evidence="2" type="ORF">EHF33_01150</name>
</gene>
<feature type="chain" id="PRO_5018005884" evidence="1">
    <location>
        <begin position="27"/>
        <end position="206"/>
    </location>
</feature>
<name>A0A3G8Y827_9DEIO</name>
<feature type="signal peptide" evidence="1">
    <location>
        <begin position="1"/>
        <end position="26"/>
    </location>
</feature>
<accession>A0A3G8Y827</accession>
<proteinExistence type="predicted"/>
<sequence>MSLHSVFSRGLNFSAFALLLSSAALAATPYNSVNLTLKQELGNLSLSVNTKASPIMGVSKPTVKNGVAYISASHSMGDWAIGLSPKLPLSLTLDRQQGDAALDLRSLKLSALSITQQLGDLTLNLPAATLQATLTQTQGDTTITLPSNVGLRLNVKKFTQGTLIMSGKTVADGFKFSGVYMTANYDSAAYKVNMTINKEQGNLTVK</sequence>
<dbReference type="Proteomes" id="UP000276417">
    <property type="component" value="Chromosome 1"/>
</dbReference>
<keyword evidence="3" id="KW-1185">Reference proteome</keyword>